<feature type="compositionally biased region" description="Basic and acidic residues" evidence="2">
    <location>
        <begin position="58"/>
        <end position="71"/>
    </location>
</feature>
<keyword evidence="1" id="KW-0103">Bromodomain</keyword>
<dbReference type="Gene3D" id="1.20.920.10">
    <property type="entry name" value="Bromodomain-like"/>
    <property type="match status" value="1"/>
</dbReference>
<sequence>MEHAHSDSQVFEDTVELWMYYLKTRDDLTRTTLLSPARWYTEKMLLTHVDNIRKRKLMEEAKDDEENKKSETLGPKA</sequence>
<evidence type="ECO:0000256" key="1">
    <source>
        <dbReference type="ARBA" id="ARBA00023117"/>
    </source>
</evidence>
<dbReference type="Proteomes" id="UP000004810">
    <property type="component" value="Unassembled WGS sequence"/>
</dbReference>
<dbReference type="AlphaFoldDB" id="J9AAW6"/>
<feature type="region of interest" description="Disordered" evidence="2">
    <location>
        <begin position="58"/>
        <end position="77"/>
    </location>
</feature>
<reference evidence="4" key="1">
    <citation type="submission" date="2012-08" db="EMBL/GenBank/DDBJ databases">
        <title>The Genome Sequence of Wuchereria bancrofti.</title>
        <authorList>
            <person name="Nutman T.B."/>
            <person name="Fink D.L."/>
            <person name="Russ C."/>
            <person name="Young S."/>
            <person name="Zeng Q."/>
            <person name="Koehrsen M."/>
            <person name="Alvarado L."/>
            <person name="Berlin A."/>
            <person name="Chapman S.B."/>
            <person name="Chen Z."/>
            <person name="Freedman E."/>
            <person name="Gellesch M."/>
            <person name="Goldberg J."/>
            <person name="Griggs A."/>
            <person name="Gujja S."/>
            <person name="Heilman E.R."/>
            <person name="Heiman D."/>
            <person name="Hepburn T."/>
            <person name="Howarth C."/>
            <person name="Jen D."/>
            <person name="Larson L."/>
            <person name="Lewis B."/>
            <person name="Mehta T."/>
            <person name="Park D."/>
            <person name="Pearson M."/>
            <person name="Roberts A."/>
            <person name="Saif S."/>
            <person name="Shea T."/>
            <person name="Shenoy N."/>
            <person name="Sisk P."/>
            <person name="Stolte C."/>
            <person name="Sykes S."/>
            <person name="Walk T."/>
            <person name="White J."/>
            <person name="Yandava C."/>
            <person name="Haas B."/>
            <person name="Henn M.R."/>
            <person name="Nusbaum C."/>
            <person name="Birren B."/>
        </authorList>
    </citation>
    <scope>NUCLEOTIDE SEQUENCE [LARGE SCALE GENOMIC DNA]</scope>
    <source>
        <strain evidence="4">NA</strain>
    </source>
</reference>
<protein>
    <submittedName>
        <fullName evidence="3">Uncharacterized protein</fullName>
    </submittedName>
</protein>
<name>J9AAW6_WUCBA</name>
<evidence type="ECO:0000256" key="2">
    <source>
        <dbReference type="SAM" id="MobiDB-lite"/>
    </source>
</evidence>
<comment type="caution">
    <text evidence="3">The sequence shown here is derived from an EMBL/GenBank/DDBJ whole genome shotgun (WGS) entry which is preliminary data.</text>
</comment>
<dbReference type="InterPro" id="IPR036427">
    <property type="entry name" value="Bromodomain-like_sf"/>
</dbReference>
<evidence type="ECO:0000313" key="4">
    <source>
        <dbReference type="Proteomes" id="UP000004810"/>
    </source>
</evidence>
<gene>
    <name evidence="3" type="ORF">WUBG_18006</name>
</gene>
<accession>J9AAW6</accession>
<proteinExistence type="predicted"/>
<organism evidence="3 4">
    <name type="scientific">Wuchereria bancrofti</name>
    <dbReference type="NCBI Taxonomy" id="6293"/>
    <lineage>
        <taxon>Eukaryota</taxon>
        <taxon>Metazoa</taxon>
        <taxon>Ecdysozoa</taxon>
        <taxon>Nematoda</taxon>
        <taxon>Chromadorea</taxon>
        <taxon>Rhabditida</taxon>
        <taxon>Spirurina</taxon>
        <taxon>Spiruromorpha</taxon>
        <taxon>Filarioidea</taxon>
        <taxon>Onchocercidae</taxon>
        <taxon>Wuchereria</taxon>
    </lineage>
</organism>
<evidence type="ECO:0000313" key="3">
    <source>
        <dbReference type="EMBL" id="EJW71085.1"/>
    </source>
</evidence>
<dbReference type="EMBL" id="ADBV01019571">
    <property type="protein sequence ID" value="EJW71085.1"/>
    <property type="molecule type" value="Genomic_DNA"/>
</dbReference>
<feature type="non-terminal residue" evidence="3">
    <location>
        <position position="77"/>
    </location>
</feature>